<gene>
    <name evidence="1" type="ORF">SAMN05444398_104281</name>
</gene>
<dbReference type="EMBL" id="FRBR01000004">
    <property type="protein sequence ID" value="SHL67865.1"/>
    <property type="molecule type" value="Genomic_DNA"/>
</dbReference>
<evidence type="ECO:0000313" key="2">
    <source>
        <dbReference type="Proteomes" id="UP000183974"/>
    </source>
</evidence>
<sequence length="33" mass="3351">MAVFSDRPSANDPVATPIQAIMNRAGFAGGSNS</sequence>
<accession>A0A1M7CKW3</accession>
<name>A0A1M7CKW3_9RHOB</name>
<proteinExistence type="predicted"/>
<dbReference type="Proteomes" id="UP000183974">
    <property type="component" value="Unassembled WGS sequence"/>
</dbReference>
<protein>
    <submittedName>
        <fullName evidence="1">Uncharacterized protein</fullName>
    </submittedName>
</protein>
<reference evidence="1 2" key="1">
    <citation type="submission" date="2016-11" db="EMBL/GenBank/DDBJ databases">
        <authorList>
            <person name="Jaros S."/>
            <person name="Januszkiewicz K."/>
            <person name="Wedrychowicz H."/>
        </authorList>
    </citation>
    <scope>NUCLEOTIDE SEQUENCE [LARGE SCALE GENOMIC DNA]</scope>
    <source>
        <strain evidence="1 2">DSM 29589</strain>
    </source>
</reference>
<keyword evidence="2" id="KW-1185">Reference proteome</keyword>
<evidence type="ECO:0000313" key="1">
    <source>
        <dbReference type="EMBL" id="SHL67865.1"/>
    </source>
</evidence>
<organism evidence="1 2">
    <name type="scientific">Roseovarius pacificus</name>
    <dbReference type="NCBI Taxonomy" id="337701"/>
    <lineage>
        <taxon>Bacteria</taxon>
        <taxon>Pseudomonadati</taxon>
        <taxon>Pseudomonadota</taxon>
        <taxon>Alphaproteobacteria</taxon>
        <taxon>Rhodobacterales</taxon>
        <taxon>Roseobacteraceae</taxon>
        <taxon>Roseovarius</taxon>
    </lineage>
</organism>
<dbReference type="AlphaFoldDB" id="A0A1M7CKW3"/>